<sequence>MRPSPVAAALAALLLSAPVVADEGMWLPSQLPEVESAMRDSGFQGDPGSLSDLSKPPMSAVVSLGGCTASFVSPQGLVVTNHHCAHGAIQLNSTPENNLIDDGFNAATMADELSAGPGARVLVTDRFERITDRILADARGTTGRAYHDAVEAASKAAVAECEAEAPGYRCSVVDMYYGTDFHLVRQLEIRDVRLAYAPPDAIGSYGDEIDNFMWPRHSGDFTFYRAYVGPDGRPAAFSPDNVPFKPAAWLTVSTDPLAEGDFAMLAGYPGRTFRHRSAAEFADQVEWQLPSRVELMTALLAAIERGSAGSADAEVRYAAQVASLKNTLKRAQGELDGLRRSDAVAERRRQEAAMSAWLAGQPDAAATRADIDAASEVIASARATRERDQLFALMQAQTQLLGSAMRLQRLALERGKPDAEREGGYQLRDEARIEAALRQAQRRYAPEVERAILAELLARHRALPADQRVPEIEQVFGTDAAATDAALESLYADTALASEDERLRLLAAAPAEVQASTDPLMRAAARLQQAVLRFEDADKARAGELLRLRPAYMRGMIGHARSEGRAVYPDANSTLRVSYGRIESLQPRDAVSWAPLTTVEGIVEKHTGVAPFDAPGPLLDAIARRDFGATADPGLGTQTVNFLTNLDTTGGNSGSPVMDARGRLIGLNFDSNWEAVSASWKFDPRYKRAIHVDARYMRWIMARVYPAPQLLAEMGLPLDGADRGPAPAPAAGR</sequence>
<dbReference type="RefSeq" id="WP_229823237.1">
    <property type="nucleotide sequence ID" value="NZ_BMZT01000005.1"/>
</dbReference>
<evidence type="ECO:0000256" key="5">
    <source>
        <dbReference type="ARBA" id="ARBA00022801"/>
    </source>
</evidence>
<keyword evidence="2 6" id="KW-0031">Aminopeptidase</keyword>
<dbReference type="EMBL" id="JBHLTF010000009">
    <property type="protein sequence ID" value="MFC0716855.1"/>
    <property type="molecule type" value="Genomic_DNA"/>
</dbReference>
<dbReference type="PANTHER" id="PTHR38469:SF1">
    <property type="entry name" value="PERIPLASMIC PEPTIDASE SUBFAMILY S1B"/>
    <property type="match status" value="1"/>
</dbReference>
<dbReference type="Gene3D" id="2.40.10.10">
    <property type="entry name" value="Trypsin-like serine proteases"/>
    <property type="match status" value="1"/>
</dbReference>
<dbReference type="EC" id="3.4.14.-" evidence="6"/>
<keyword evidence="6" id="KW-0720">Serine protease</keyword>
<evidence type="ECO:0000256" key="6">
    <source>
        <dbReference type="RuleBase" id="RU366067"/>
    </source>
</evidence>
<evidence type="ECO:0000313" key="7">
    <source>
        <dbReference type="EMBL" id="MFC0716855.1"/>
    </source>
</evidence>
<keyword evidence="4 6" id="KW-0732">Signal</keyword>
<organism evidence="7 8">
    <name type="scientific">Luteimonas padinae</name>
    <dbReference type="NCBI Taxonomy" id="1714359"/>
    <lineage>
        <taxon>Bacteria</taxon>
        <taxon>Pseudomonadati</taxon>
        <taxon>Pseudomonadota</taxon>
        <taxon>Gammaproteobacteria</taxon>
        <taxon>Lysobacterales</taxon>
        <taxon>Lysobacteraceae</taxon>
        <taxon>Luteimonas</taxon>
    </lineage>
</organism>
<reference evidence="7 8" key="1">
    <citation type="submission" date="2024-09" db="EMBL/GenBank/DDBJ databases">
        <authorList>
            <person name="Sun Q."/>
            <person name="Mori K."/>
        </authorList>
    </citation>
    <scope>NUCLEOTIDE SEQUENCE [LARGE SCALE GENOMIC DNA]</scope>
    <source>
        <strain evidence="7 8">KCTC 52403</strain>
    </source>
</reference>
<comment type="caution">
    <text evidence="7">The sequence shown here is derived from an EMBL/GenBank/DDBJ whole genome shotgun (WGS) entry which is preliminary data.</text>
</comment>
<feature type="chain" id="PRO_5045010150" description="Dipeptidyl-peptidase" evidence="6">
    <location>
        <begin position="22"/>
        <end position="733"/>
    </location>
</feature>
<evidence type="ECO:0000256" key="3">
    <source>
        <dbReference type="ARBA" id="ARBA00022670"/>
    </source>
</evidence>
<evidence type="ECO:0000313" key="8">
    <source>
        <dbReference type="Proteomes" id="UP001589898"/>
    </source>
</evidence>
<comment type="function">
    <text evidence="6">Catalyzes the removal of dipeptides from the N-terminus of oligopeptides.</text>
</comment>
<evidence type="ECO:0000256" key="2">
    <source>
        <dbReference type="ARBA" id="ARBA00022438"/>
    </source>
</evidence>
<dbReference type="SUPFAM" id="SSF50494">
    <property type="entry name" value="Trypsin-like serine proteases"/>
    <property type="match status" value="1"/>
</dbReference>
<keyword evidence="5 6" id="KW-0378">Hydrolase</keyword>
<keyword evidence="3 6" id="KW-0645">Protease</keyword>
<dbReference type="Proteomes" id="UP001589898">
    <property type="component" value="Unassembled WGS sequence"/>
</dbReference>
<gene>
    <name evidence="7" type="ORF">ACFFFU_03615</name>
</gene>
<dbReference type="Pfam" id="PF10459">
    <property type="entry name" value="Peptidase_S46"/>
    <property type="match status" value="1"/>
</dbReference>
<dbReference type="InterPro" id="IPR019500">
    <property type="entry name" value="Pep_S46"/>
</dbReference>
<evidence type="ECO:0000256" key="1">
    <source>
        <dbReference type="ARBA" id="ARBA00010491"/>
    </source>
</evidence>
<proteinExistence type="inferred from homology"/>
<accession>A0ABV6STU3</accession>
<comment type="similarity">
    <text evidence="1 6">Belongs to the peptidase S46 family.</text>
</comment>
<evidence type="ECO:0000256" key="4">
    <source>
        <dbReference type="ARBA" id="ARBA00022729"/>
    </source>
</evidence>
<dbReference type="InterPro" id="IPR043504">
    <property type="entry name" value="Peptidase_S1_PA_chymotrypsin"/>
</dbReference>
<name>A0ABV6STU3_9GAMM</name>
<dbReference type="InterPro" id="IPR009003">
    <property type="entry name" value="Peptidase_S1_PA"/>
</dbReference>
<protein>
    <recommendedName>
        <fullName evidence="6">Dipeptidyl-peptidase</fullName>
        <ecNumber evidence="6">3.4.14.-</ecNumber>
    </recommendedName>
</protein>
<keyword evidence="8" id="KW-1185">Reference proteome</keyword>
<feature type="signal peptide" evidence="6">
    <location>
        <begin position="1"/>
        <end position="21"/>
    </location>
</feature>
<dbReference type="PANTHER" id="PTHR38469">
    <property type="entry name" value="PERIPLASMIC PEPTIDASE SUBFAMILY S1B"/>
    <property type="match status" value="1"/>
</dbReference>